<feature type="domain" description="Glycosyltransferase 2-like" evidence="4">
    <location>
        <begin position="3"/>
        <end position="172"/>
    </location>
</feature>
<evidence type="ECO:0000259" key="4">
    <source>
        <dbReference type="Pfam" id="PF00535"/>
    </source>
</evidence>
<dbReference type="Gene3D" id="3.90.550.10">
    <property type="entry name" value="Spore Coat Polysaccharide Biosynthesis Protein SpsA, Chain A"/>
    <property type="match status" value="1"/>
</dbReference>
<gene>
    <name evidence="5" type="ORF">H7U36_04395</name>
</gene>
<keyword evidence="3" id="KW-0808">Transferase</keyword>
<evidence type="ECO:0000256" key="3">
    <source>
        <dbReference type="ARBA" id="ARBA00022679"/>
    </source>
</evidence>
<dbReference type="InterPro" id="IPR001173">
    <property type="entry name" value="Glyco_trans_2-like"/>
</dbReference>
<evidence type="ECO:0000256" key="2">
    <source>
        <dbReference type="ARBA" id="ARBA00022676"/>
    </source>
</evidence>
<comment type="similarity">
    <text evidence="1">Belongs to the glycosyltransferase 2 family.</text>
</comment>
<dbReference type="PANTHER" id="PTHR43685:SF5">
    <property type="entry name" value="GLYCOSYLTRANSFERASE EPSE-RELATED"/>
    <property type="match status" value="1"/>
</dbReference>
<dbReference type="Proteomes" id="UP000716906">
    <property type="component" value="Unassembled WGS sequence"/>
</dbReference>
<dbReference type="InterPro" id="IPR029044">
    <property type="entry name" value="Nucleotide-diphossugar_trans"/>
</dbReference>
<dbReference type="SUPFAM" id="SSF53448">
    <property type="entry name" value="Nucleotide-diphospho-sugar transferases"/>
    <property type="match status" value="1"/>
</dbReference>
<proteinExistence type="inferred from homology"/>
<dbReference type="Pfam" id="PF00535">
    <property type="entry name" value="Glycos_transf_2"/>
    <property type="match status" value="1"/>
</dbReference>
<evidence type="ECO:0000256" key="1">
    <source>
        <dbReference type="ARBA" id="ARBA00006739"/>
    </source>
</evidence>
<keyword evidence="2" id="KW-0328">Glycosyltransferase</keyword>
<name>A0ABS2E6U0_9FIRM</name>
<protein>
    <submittedName>
        <fullName evidence="5">Glycosyltransferase</fullName>
    </submittedName>
</protein>
<evidence type="ECO:0000313" key="6">
    <source>
        <dbReference type="Proteomes" id="UP000716906"/>
    </source>
</evidence>
<accession>A0ABS2E6U0</accession>
<dbReference type="PANTHER" id="PTHR43685">
    <property type="entry name" value="GLYCOSYLTRANSFERASE"/>
    <property type="match status" value="1"/>
</dbReference>
<evidence type="ECO:0000313" key="5">
    <source>
        <dbReference type="EMBL" id="MBM6737349.1"/>
    </source>
</evidence>
<reference evidence="5 6" key="1">
    <citation type="journal article" date="2021" name="Sci. Rep.">
        <title>The distribution of antibiotic resistance genes in chicken gut microbiota commensals.</title>
        <authorList>
            <person name="Juricova H."/>
            <person name="Matiasovicova J."/>
            <person name="Kubasova T."/>
            <person name="Cejkova D."/>
            <person name="Rychlik I."/>
        </authorList>
    </citation>
    <scope>NUCLEOTIDE SEQUENCE [LARGE SCALE GENOMIC DNA]</scope>
    <source>
        <strain evidence="5 6">An773</strain>
    </source>
</reference>
<organism evidence="5 6">
    <name type="scientific">Faecalicatena fissicatena</name>
    <dbReference type="NCBI Taxonomy" id="290055"/>
    <lineage>
        <taxon>Bacteria</taxon>
        <taxon>Bacillati</taxon>
        <taxon>Bacillota</taxon>
        <taxon>Clostridia</taxon>
        <taxon>Lachnospirales</taxon>
        <taxon>Lachnospiraceae</taxon>
        <taxon>Faecalicatena</taxon>
    </lineage>
</organism>
<keyword evidence="6" id="KW-1185">Reference proteome</keyword>
<comment type="caution">
    <text evidence="5">The sequence shown here is derived from an EMBL/GenBank/DDBJ whole genome shotgun (WGS) entry which is preliminary data.</text>
</comment>
<dbReference type="InterPro" id="IPR050834">
    <property type="entry name" value="Glycosyltransf_2"/>
</dbReference>
<sequence>MVSILMCTYNREQYLKRAIDSVIAQTYTEWELIIVDDGSTDNTEQLVAFYPDPRIRYIKMDKNRFYCYAANYGLQNCRGDYVAFQNSDDEWLPDKLEKQMRFMEEHTEAGACFTEVTLIDNEGNDLSERCLPMEKLFENHYEDQKDWMHFFLHKGNCVCHPSALVRKKVMDEVGGFNLMYCQLADFDLWVRIVTEHPIYVLPEKLIRFRWDINKQEQVSSATEKNLIRSFNEQMLIRKQMIDRLSDEQMLLFFKSEFQKKTSSSHLELEFEKAFLLMHCIDDSPEMRLPGINKLEEVLKIEGAVEVLERHFDLTLQEIYSWNRGHWYTDFILEQKISEAKRQLAAYQEKVNMQEYLIDQYRNSSSWRYTEPFRRVGRMVRRIVKKTK</sequence>
<dbReference type="EMBL" id="JACLYY010000003">
    <property type="protein sequence ID" value="MBM6737349.1"/>
    <property type="molecule type" value="Genomic_DNA"/>
</dbReference>